<accession>A0A1G4ITZ0</accession>
<organism evidence="1 2">
    <name type="scientific">Lachancea nothofagi CBS 11611</name>
    <dbReference type="NCBI Taxonomy" id="1266666"/>
    <lineage>
        <taxon>Eukaryota</taxon>
        <taxon>Fungi</taxon>
        <taxon>Dikarya</taxon>
        <taxon>Ascomycota</taxon>
        <taxon>Saccharomycotina</taxon>
        <taxon>Saccharomycetes</taxon>
        <taxon>Saccharomycetales</taxon>
        <taxon>Saccharomycetaceae</taxon>
        <taxon>Lachancea</taxon>
    </lineage>
</organism>
<dbReference type="AlphaFoldDB" id="A0A1G4ITZ0"/>
<protein>
    <submittedName>
        <fullName evidence="1">LANO_0B00188g1_1</fullName>
    </submittedName>
</protein>
<evidence type="ECO:0000313" key="1">
    <source>
        <dbReference type="EMBL" id="SCU80459.1"/>
    </source>
</evidence>
<evidence type="ECO:0000313" key="2">
    <source>
        <dbReference type="Proteomes" id="UP000189911"/>
    </source>
</evidence>
<name>A0A1G4ITZ0_9SACH</name>
<dbReference type="EMBL" id="LT598450">
    <property type="protein sequence ID" value="SCU80459.1"/>
    <property type="molecule type" value="Genomic_DNA"/>
</dbReference>
<keyword evidence="2" id="KW-1185">Reference proteome</keyword>
<sequence length="171" mass="19528">MLNLLLCEEYQWHLRNSTVSATRIKKGSKFLLLEKTDTAVCLRKMKCQDLVNTGLAVLKRGIIRFFFESGRASFDDAGDRRKSRYLSSPAVLRNSSSIICWCCCEENTKYYNVNISVIQLLHLIGPNESLHVSDVYRFPSRLQQNPKCLIRPVGICSAQCSSIQLSFKNTR</sequence>
<reference evidence="2" key="1">
    <citation type="submission" date="2016-03" db="EMBL/GenBank/DDBJ databases">
        <authorList>
            <person name="Devillers Hugo."/>
        </authorList>
    </citation>
    <scope>NUCLEOTIDE SEQUENCE [LARGE SCALE GENOMIC DNA]</scope>
</reference>
<gene>
    <name evidence="1" type="ORF">LANO_0B00188G</name>
</gene>
<proteinExistence type="predicted"/>
<dbReference type="Proteomes" id="UP000189911">
    <property type="component" value="Chromosome B"/>
</dbReference>